<evidence type="ECO:0000313" key="3">
    <source>
        <dbReference type="EMBL" id="SHM10081.1"/>
    </source>
</evidence>
<dbReference type="STRING" id="1423959.SAMN05444407_109140"/>
<dbReference type="EMBL" id="MAYF01000087">
    <property type="protein sequence ID" value="OCA79400.1"/>
    <property type="molecule type" value="Genomic_DNA"/>
</dbReference>
<dbReference type="SMART" id="SM00235">
    <property type="entry name" value="ZnMc"/>
    <property type="match status" value="1"/>
</dbReference>
<feature type="domain" description="Peptidase metallopeptidase" evidence="1">
    <location>
        <begin position="81"/>
        <end position="232"/>
    </location>
</feature>
<evidence type="ECO:0000259" key="1">
    <source>
        <dbReference type="SMART" id="SM00235"/>
    </source>
</evidence>
<name>A0A1M7G1B7_9FLAO</name>
<protein>
    <submittedName>
        <fullName evidence="3">Astacin (Peptidase family M12A)</fullName>
    </submittedName>
    <submittedName>
        <fullName evidence="2">Peptidase M12</fullName>
    </submittedName>
</protein>
<accession>A0A1M7G1B7</accession>
<dbReference type="PROSITE" id="PS51257">
    <property type="entry name" value="PROKAR_LIPOPROTEIN"/>
    <property type="match status" value="1"/>
</dbReference>
<evidence type="ECO:0000313" key="4">
    <source>
        <dbReference type="Proteomes" id="UP000093508"/>
    </source>
</evidence>
<dbReference type="GO" id="GO:0004222">
    <property type="term" value="F:metalloendopeptidase activity"/>
    <property type="evidence" value="ECO:0007669"/>
    <property type="project" value="InterPro"/>
</dbReference>
<dbReference type="PANTHER" id="PTHR10127">
    <property type="entry name" value="DISCOIDIN, CUB, EGF, LAMININ , AND ZINC METALLOPROTEASE DOMAIN CONTAINING"/>
    <property type="match status" value="1"/>
</dbReference>
<dbReference type="CDD" id="cd04327">
    <property type="entry name" value="ZnMc_MMP_like_3"/>
    <property type="match status" value="1"/>
</dbReference>
<organism evidence="3 5">
    <name type="scientific">Chryseobacterium contaminans</name>
    <dbReference type="NCBI Taxonomy" id="1423959"/>
    <lineage>
        <taxon>Bacteria</taxon>
        <taxon>Pseudomonadati</taxon>
        <taxon>Bacteroidota</taxon>
        <taxon>Flavobacteriia</taxon>
        <taxon>Flavobacteriales</taxon>
        <taxon>Weeksellaceae</taxon>
        <taxon>Chryseobacterium group</taxon>
        <taxon>Chryseobacterium</taxon>
    </lineage>
</organism>
<dbReference type="Proteomes" id="UP000184069">
    <property type="component" value="Unassembled WGS sequence"/>
</dbReference>
<dbReference type="GO" id="GO:0008270">
    <property type="term" value="F:zinc ion binding"/>
    <property type="evidence" value="ECO:0007669"/>
    <property type="project" value="InterPro"/>
</dbReference>
<dbReference type="AlphaFoldDB" id="A0A1M7G1B7"/>
<reference evidence="3 5" key="2">
    <citation type="submission" date="2016-11" db="EMBL/GenBank/DDBJ databases">
        <authorList>
            <person name="Jaros S."/>
            <person name="Januszkiewicz K."/>
            <person name="Wedrychowicz H."/>
        </authorList>
    </citation>
    <scope>NUCLEOTIDE SEQUENCE [LARGE SCALE GENOMIC DNA]</scope>
    <source>
        <strain evidence="3 5">DSM 27621</strain>
    </source>
</reference>
<gene>
    <name evidence="2" type="ORF">BBH99_19090</name>
    <name evidence="3" type="ORF">SAMN05444407_109140</name>
</gene>
<dbReference type="Pfam" id="PF01400">
    <property type="entry name" value="Astacin"/>
    <property type="match status" value="1"/>
</dbReference>
<dbReference type="InterPro" id="IPR006026">
    <property type="entry name" value="Peptidase_Metallo"/>
</dbReference>
<dbReference type="InterPro" id="IPR001506">
    <property type="entry name" value="Peptidase_M12A"/>
</dbReference>
<evidence type="ECO:0000313" key="5">
    <source>
        <dbReference type="Proteomes" id="UP000184069"/>
    </source>
</evidence>
<evidence type="ECO:0000313" key="2">
    <source>
        <dbReference type="EMBL" id="OCA79400.1"/>
    </source>
</evidence>
<dbReference type="PANTHER" id="PTHR10127:SF850">
    <property type="entry name" value="METALLOENDOPEPTIDASE"/>
    <property type="match status" value="1"/>
</dbReference>
<dbReference type="InterPro" id="IPR024079">
    <property type="entry name" value="MetalloPept_cat_dom_sf"/>
</dbReference>
<dbReference type="GO" id="GO:0006508">
    <property type="term" value="P:proteolysis"/>
    <property type="evidence" value="ECO:0007669"/>
    <property type="project" value="InterPro"/>
</dbReference>
<dbReference type="Gene3D" id="3.40.390.10">
    <property type="entry name" value="Collagenase (Catalytic Domain)"/>
    <property type="match status" value="1"/>
</dbReference>
<proteinExistence type="predicted"/>
<dbReference type="SUPFAM" id="SSF55486">
    <property type="entry name" value="Metalloproteases ('zincins'), catalytic domain"/>
    <property type="match status" value="1"/>
</dbReference>
<dbReference type="Proteomes" id="UP000093508">
    <property type="component" value="Unassembled WGS sequence"/>
</dbReference>
<keyword evidence="4" id="KW-1185">Reference proteome</keyword>
<dbReference type="EMBL" id="FRBM01000009">
    <property type="protein sequence ID" value="SHM10081.1"/>
    <property type="molecule type" value="Genomic_DNA"/>
</dbReference>
<dbReference type="RefSeq" id="WP_066693697.1">
    <property type="nucleotide sequence ID" value="NZ_FRBM01000009.1"/>
</dbReference>
<sequence>MELHKKILLGSFISMALVSCNTTNDSIEEKAPQEQQGLSKLQAISKADIPAGFENTQMCKDVYLPGEDKAPGAASKGAVITTKKWPNGSVITVGLYGGSTYVRNKVIQYAKEWSKYANITFNFVTTGTPQIRVTFTSGAGSYSYIGKDALSIASNKETMNFGWFTDSTSDTEFSRTVTHEFGHALGMIHEHQHPLAAIPWDKPKVYAYYAGAPNYWTQAQVDNNLFAKYSTSQTQYSAYDTKSIMHYSISSTLTTNGFSVGSNTVLSPTDKEFIATVYPK</sequence>
<reference evidence="2 4" key="1">
    <citation type="submission" date="2016-07" db="EMBL/GenBank/DDBJ databases">
        <authorList>
            <person name="Jeong J.-J."/>
            <person name="Kim D.W."/>
            <person name="Sang M.K."/>
            <person name="Choi I.-G."/>
            <person name="Kim K.D."/>
        </authorList>
    </citation>
    <scope>NUCLEOTIDE SEQUENCE [LARGE SCALE GENOMIC DNA]</scope>
    <source>
        <strain evidence="2 4">C-26</strain>
    </source>
</reference>
<dbReference type="OrthoDB" id="3669864at2"/>